<organism evidence="1 2">
    <name type="scientific">Paraburkholderia humisilvae</name>
    <dbReference type="NCBI Taxonomy" id="627669"/>
    <lineage>
        <taxon>Bacteria</taxon>
        <taxon>Pseudomonadati</taxon>
        <taxon>Pseudomonadota</taxon>
        <taxon>Betaproteobacteria</taxon>
        <taxon>Burkholderiales</taxon>
        <taxon>Burkholderiaceae</taxon>
        <taxon>Paraburkholderia</taxon>
    </lineage>
</organism>
<dbReference type="Proteomes" id="UP000494363">
    <property type="component" value="Unassembled WGS sequence"/>
</dbReference>
<gene>
    <name evidence="1" type="ORF">LMG29542_03356</name>
</gene>
<evidence type="ECO:0000313" key="1">
    <source>
        <dbReference type="EMBL" id="CAB3758494.1"/>
    </source>
</evidence>
<protein>
    <submittedName>
        <fullName evidence="1">Uncharacterized protein</fullName>
    </submittedName>
</protein>
<keyword evidence="2" id="KW-1185">Reference proteome</keyword>
<reference evidence="1 2" key="1">
    <citation type="submission" date="2020-04" db="EMBL/GenBank/DDBJ databases">
        <authorList>
            <person name="De Canck E."/>
        </authorList>
    </citation>
    <scope>NUCLEOTIDE SEQUENCE [LARGE SCALE GENOMIC DNA]</scope>
    <source>
        <strain evidence="1 2">LMG 29542</strain>
    </source>
</reference>
<proteinExistence type="predicted"/>
<name>A0A6J5DYF5_9BURK</name>
<dbReference type="AlphaFoldDB" id="A0A6J5DYF5"/>
<evidence type="ECO:0000313" key="2">
    <source>
        <dbReference type="Proteomes" id="UP000494363"/>
    </source>
</evidence>
<dbReference type="EMBL" id="CADIKH010000014">
    <property type="protein sequence ID" value="CAB3758494.1"/>
    <property type="molecule type" value="Genomic_DNA"/>
</dbReference>
<sequence>MKPEKFLTPAREAINEDLQVDKDIFFVEGAELRSLKEHPLCVFVPASAGVSAARNRKIVMPVVLIGSDIVDGRARVREAVRLGLTCPCRLFNPEFDGHPATFIAEMAREQRKLTTPQRAVLAASLVHQIMQRPQWLERYDNGLTNQLRTQRGREPFLQACGISSRTYQRVQGIFDADLLQAISDERVSLRDAHAARDLGAVKRRRIFALPHAEQTAAFERAISRAKKRVPKTRPLDLPRTEAIMKFVRRMRTDFYQGSWASAIKIKGDSDE</sequence>
<accession>A0A6J5DYF5</accession>